<dbReference type="AlphaFoldDB" id="A0A067Q7D0"/>
<organism evidence="2 3">
    <name type="scientific">Jaapia argillacea MUCL 33604</name>
    <dbReference type="NCBI Taxonomy" id="933084"/>
    <lineage>
        <taxon>Eukaryota</taxon>
        <taxon>Fungi</taxon>
        <taxon>Dikarya</taxon>
        <taxon>Basidiomycota</taxon>
        <taxon>Agaricomycotina</taxon>
        <taxon>Agaricomycetes</taxon>
        <taxon>Agaricomycetidae</taxon>
        <taxon>Jaapiales</taxon>
        <taxon>Jaapiaceae</taxon>
        <taxon>Jaapia</taxon>
    </lineage>
</organism>
<gene>
    <name evidence="2" type="ORF">JAAARDRAFT_670437</name>
</gene>
<evidence type="ECO:0000313" key="3">
    <source>
        <dbReference type="Proteomes" id="UP000027265"/>
    </source>
</evidence>
<dbReference type="InParanoid" id="A0A067Q7D0"/>
<feature type="compositionally biased region" description="Basic and acidic residues" evidence="1">
    <location>
        <begin position="99"/>
        <end position="113"/>
    </location>
</feature>
<feature type="region of interest" description="Disordered" evidence="1">
    <location>
        <begin position="40"/>
        <end position="113"/>
    </location>
</feature>
<sequence>MRAPLASWREGCRICWRAGPRSNNAWPFCTLSMGETRADAGGMNGVEGGGTRTTASADSNEDGTRRSFGFGVVRPDRVGGGEGDEGLRKDVKSQGGGEAEVRDEVVDETDIWR</sequence>
<dbReference type="EMBL" id="KL197717">
    <property type="protein sequence ID" value="KDQ58501.1"/>
    <property type="molecule type" value="Genomic_DNA"/>
</dbReference>
<keyword evidence="3" id="KW-1185">Reference proteome</keyword>
<dbReference type="Proteomes" id="UP000027265">
    <property type="component" value="Unassembled WGS sequence"/>
</dbReference>
<accession>A0A067Q7D0</accession>
<evidence type="ECO:0000313" key="2">
    <source>
        <dbReference type="EMBL" id="KDQ58501.1"/>
    </source>
</evidence>
<feature type="compositionally biased region" description="Basic and acidic residues" evidence="1">
    <location>
        <begin position="74"/>
        <end position="92"/>
    </location>
</feature>
<evidence type="ECO:0000256" key="1">
    <source>
        <dbReference type="SAM" id="MobiDB-lite"/>
    </source>
</evidence>
<protein>
    <submittedName>
        <fullName evidence="2">Uncharacterized protein</fullName>
    </submittedName>
</protein>
<proteinExistence type="predicted"/>
<feature type="compositionally biased region" description="Gly residues" evidence="1">
    <location>
        <begin position="42"/>
        <end position="51"/>
    </location>
</feature>
<name>A0A067Q7D0_9AGAM</name>
<dbReference type="HOGENOM" id="CLU_2133870_0_0_1"/>
<reference evidence="3" key="1">
    <citation type="journal article" date="2014" name="Proc. Natl. Acad. Sci. U.S.A.">
        <title>Extensive sampling of basidiomycete genomes demonstrates inadequacy of the white-rot/brown-rot paradigm for wood decay fungi.</title>
        <authorList>
            <person name="Riley R."/>
            <person name="Salamov A.A."/>
            <person name="Brown D.W."/>
            <person name="Nagy L.G."/>
            <person name="Floudas D."/>
            <person name="Held B.W."/>
            <person name="Levasseur A."/>
            <person name="Lombard V."/>
            <person name="Morin E."/>
            <person name="Otillar R."/>
            <person name="Lindquist E.A."/>
            <person name="Sun H."/>
            <person name="LaButti K.M."/>
            <person name="Schmutz J."/>
            <person name="Jabbour D."/>
            <person name="Luo H."/>
            <person name="Baker S.E."/>
            <person name="Pisabarro A.G."/>
            <person name="Walton J.D."/>
            <person name="Blanchette R.A."/>
            <person name="Henrissat B."/>
            <person name="Martin F."/>
            <person name="Cullen D."/>
            <person name="Hibbett D.S."/>
            <person name="Grigoriev I.V."/>
        </authorList>
    </citation>
    <scope>NUCLEOTIDE SEQUENCE [LARGE SCALE GENOMIC DNA]</scope>
    <source>
        <strain evidence="3">MUCL 33604</strain>
    </source>
</reference>